<dbReference type="Proteomes" id="UP000682782">
    <property type="component" value="Chromosome"/>
</dbReference>
<reference evidence="1" key="1">
    <citation type="submission" date="2021-01" db="EMBL/GenBank/DDBJ databases">
        <title>Complete genome sequence of Clostridiales bacterium R-7.</title>
        <authorList>
            <person name="Mahoney-Kurpe S.C."/>
            <person name="Palevich N."/>
            <person name="Koike S."/>
            <person name="Moon C.D."/>
            <person name="Attwood G.T."/>
        </authorList>
    </citation>
    <scope>NUCLEOTIDE SEQUENCE</scope>
    <source>
        <strain evidence="1">R-7</strain>
    </source>
</reference>
<accession>A0AC61MX91</accession>
<proteinExistence type="predicted"/>
<sequence length="157" mass="17631">MKKIIGLVICLMMLVSGIAMADQTIELLPGLGYVVDLPDDMEYVSPEASENGVETYFTNDLEMDCICYPKSEAENLGMAETLKETVKVLTEKEWEAELRKVSGITMVCFRMKDESDGAPGIGYIFEDGDLMIEIDFWYATQEAADRTLEIMSSLRQE</sequence>
<evidence type="ECO:0000313" key="1">
    <source>
        <dbReference type="EMBL" id="QUC67524.1"/>
    </source>
</evidence>
<dbReference type="EMBL" id="CP068393">
    <property type="protein sequence ID" value="QUC67524.1"/>
    <property type="molecule type" value="Genomic_DNA"/>
</dbReference>
<gene>
    <name evidence="1" type="ORF">JYE49_02145</name>
</gene>
<organism evidence="1 2">
    <name type="scientific">Aristaeella hokkaidonensis</name>
    <dbReference type="NCBI Taxonomy" id="3046382"/>
    <lineage>
        <taxon>Bacteria</taxon>
        <taxon>Bacillati</taxon>
        <taxon>Bacillota</taxon>
        <taxon>Clostridia</taxon>
        <taxon>Eubacteriales</taxon>
        <taxon>Aristaeellaceae</taxon>
        <taxon>Aristaeella</taxon>
    </lineage>
</organism>
<name>A0AC61MX91_9FIRM</name>
<keyword evidence="2" id="KW-1185">Reference proteome</keyword>
<protein>
    <submittedName>
        <fullName evidence="1">Uncharacterized protein</fullName>
    </submittedName>
</protein>
<evidence type="ECO:0000313" key="2">
    <source>
        <dbReference type="Proteomes" id="UP000682782"/>
    </source>
</evidence>